<feature type="region of interest" description="Disordered" evidence="1">
    <location>
        <begin position="26"/>
        <end position="64"/>
    </location>
</feature>
<evidence type="ECO:0000313" key="3">
    <source>
        <dbReference type="Proteomes" id="UP001362999"/>
    </source>
</evidence>
<sequence length="903" mass="97350">MDNQNVANMLLQLLAGNAQPLLTAMAAGQSSQPSQPAPSAPLLPPASTHPSVLQSQPTVSAPAAPAPIPSVPVIQPYHSLRTAPSSLPVQLPPLPQLASSSSASLTSVVNQARLSHAASSLPRQPALPRRRPRGTATAPPSLPRVPDIASCLTTSGNSTTIRTLNLIYPPQENGSEGDLYFMRFLSDTFIAVMNSVGLVVVQTSETTLSLTAHIQNIVHELRSRQFELTSPSSTLLQAHENQALAPLYVVNRGVPRPSDNQIRLRRAPVRGTETLGEVAANRTQFAVPSLCITTFEGQNCLLLHFVMRQPTVTASFSLPGDHQTIRRHHCLSQRIYTMFPRDRVHEPYPHADGDSSCGESDDDDDLGLEVDDDGDDEFENLRESPAPAQPTRVLRSITTGALGRTHAPLPSPTVPPVVPFPQALWSNEWNRPSSEVQFTTMFSSHIYEAATSGTPPLSATYRGHSVDDVAEQFLAKVGHCVDEGDFTSVLLVDQSVLITDPDNGRVVSSGEGIMREVLYAAFQKTLETSDQWLTTRADSSLSLLSIRSAGFGTFSSGPRQRMIGIGAAMWSLLMIKGLAPYPISVGLLQFLLNDCDFNSLTRDFLSVWHPLVRAVGDSWVEAGPTGDISTPTVRSHLAAYLGLELSSLVGRDQPSHDAIGLELVYRSVVGSEPPSHPDVQATARNFRLPCRNGFTVTRYLRGFVGGSDRFLSNVMASVVGPLALTARLSITAGDDLAQPIAEAMGGESLADMLYDYFTGSGIPCPTLFEEARSQGLFPSVVDLNHITDSKFRSQMWSWAISGSPFLARDSGSIKAGTISLVVLVDDNDALYLGGKPASLRPALLASGTVSFRTCFLEARIPASFLLKAARATYPTTEAPTRRLFIHHWLLCQSLNGIAAHTFS</sequence>
<gene>
    <name evidence="2" type="ORF">R3P38DRAFT_3296833</name>
</gene>
<accession>A0AAV9Z7J1</accession>
<keyword evidence="3" id="KW-1185">Reference proteome</keyword>
<proteinExistence type="predicted"/>
<organism evidence="2 3">
    <name type="scientific">Favolaschia claudopus</name>
    <dbReference type="NCBI Taxonomy" id="2862362"/>
    <lineage>
        <taxon>Eukaryota</taxon>
        <taxon>Fungi</taxon>
        <taxon>Dikarya</taxon>
        <taxon>Basidiomycota</taxon>
        <taxon>Agaricomycotina</taxon>
        <taxon>Agaricomycetes</taxon>
        <taxon>Agaricomycetidae</taxon>
        <taxon>Agaricales</taxon>
        <taxon>Marasmiineae</taxon>
        <taxon>Mycenaceae</taxon>
        <taxon>Favolaschia</taxon>
    </lineage>
</organism>
<dbReference type="EMBL" id="JAWWNJ010000189">
    <property type="protein sequence ID" value="KAK6972314.1"/>
    <property type="molecule type" value="Genomic_DNA"/>
</dbReference>
<comment type="caution">
    <text evidence="2">The sequence shown here is derived from an EMBL/GenBank/DDBJ whole genome shotgun (WGS) entry which is preliminary data.</text>
</comment>
<evidence type="ECO:0000313" key="2">
    <source>
        <dbReference type="EMBL" id="KAK6972314.1"/>
    </source>
</evidence>
<feature type="region of interest" description="Disordered" evidence="1">
    <location>
        <begin position="115"/>
        <end position="147"/>
    </location>
</feature>
<name>A0AAV9Z7J1_9AGAR</name>
<dbReference type="AlphaFoldDB" id="A0AAV9Z7J1"/>
<protein>
    <submittedName>
        <fullName evidence="2">Uncharacterized protein</fullName>
    </submittedName>
</protein>
<reference evidence="2 3" key="1">
    <citation type="journal article" date="2024" name="J Genomics">
        <title>Draft genome sequencing and assembly of Favolaschia claudopus CIRM-BRFM 2984 isolated from oak limbs.</title>
        <authorList>
            <person name="Navarro D."/>
            <person name="Drula E."/>
            <person name="Chaduli D."/>
            <person name="Cazenave R."/>
            <person name="Ahrendt S."/>
            <person name="Wang J."/>
            <person name="Lipzen A."/>
            <person name="Daum C."/>
            <person name="Barry K."/>
            <person name="Grigoriev I.V."/>
            <person name="Favel A."/>
            <person name="Rosso M.N."/>
            <person name="Martin F."/>
        </authorList>
    </citation>
    <scope>NUCLEOTIDE SEQUENCE [LARGE SCALE GENOMIC DNA]</scope>
    <source>
        <strain evidence="2 3">CIRM-BRFM 2984</strain>
    </source>
</reference>
<feature type="compositionally biased region" description="Pro residues" evidence="1">
    <location>
        <begin position="35"/>
        <end position="44"/>
    </location>
</feature>
<feature type="region of interest" description="Disordered" evidence="1">
    <location>
        <begin position="345"/>
        <end position="390"/>
    </location>
</feature>
<evidence type="ECO:0000256" key="1">
    <source>
        <dbReference type="SAM" id="MobiDB-lite"/>
    </source>
</evidence>
<feature type="compositionally biased region" description="Low complexity" evidence="1">
    <location>
        <begin position="54"/>
        <end position="63"/>
    </location>
</feature>
<dbReference type="Proteomes" id="UP001362999">
    <property type="component" value="Unassembled WGS sequence"/>
</dbReference>
<feature type="compositionally biased region" description="Acidic residues" evidence="1">
    <location>
        <begin position="359"/>
        <end position="378"/>
    </location>
</feature>